<reference evidence="2 3" key="1">
    <citation type="submission" date="2018-09" db="EMBL/GenBank/DDBJ databases">
        <title>Murine metabolic-syndrome-specific gut microbial biobank.</title>
        <authorList>
            <person name="Liu C."/>
        </authorList>
    </citation>
    <scope>NUCLEOTIDE SEQUENCE [LARGE SCALE GENOMIC DNA]</scope>
    <source>
        <strain evidence="2 3">8-P5</strain>
    </source>
</reference>
<dbReference type="GO" id="GO:0003677">
    <property type="term" value="F:DNA binding"/>
    <property type="evidence" value="ECO:0007669"/>
    <property type="project" value="UniProtKB-KW"/>
</dbReference>
<dbReference type="Pfam" id="PF12728">
    <property type="entry name" value="HTH_17"/>
    <property type="match status" value="1"/>
</dbReference>
<accession>A0A3L7ZKP9</accession>
<proteinExistence type="predicted"/>
<sequence>MNRKEIDLLLSRIEGLKSFLENNSLENFQQKILNVENYLKRFGSLAELLSHLENVEKIAYAAKEFLNIDEVAAYLQVSKGYVYKLTMQKELTVYKPNGKNIFILRDDLNRWIKRNPCFSNAEIERQANVIAYTLGQKSKDKPTKGGKK</sequence>
<keyword evidence="2" id="KW-0238">DNA-binding</keyword>
<dbReference type="InterPro" id="IPR010093">
    <property type="entry name" value="SinI_DNA-bd"/>
</dbReference>
<dbReference type="OrthoDB" id="597977at2"/>
<feature type="domain" description="Helix-turn-helix" evidence="1">
    <location>
        <begin position="65"/>
        <end position="115"/>
    </location>
</feature>
<dbReference type="AlphaFoldDB" id="A0A3L7ZKP9"/>
<name>A0A3L7ZKP9_PARDI</name>
<evidence type="ECO:0000259" key="1">
    <source>
        <dbReference type="Pfam" id="PF12728"/>
    </source>
</evidence>
<dbReference type="Proteomes" id="UP000278164">
    <property type="component" value="Unassembled WGS sequence"/>
</dbReference>
<dbReference type="NCBIfam" id="TIGR01764">
    <property type="entry name" value="excise"/>
    <property type="match status" value="1"/>
</dbReference>
<comment type="caution">
    <text evidence="2">The sequence shown here is derived from an EMBL/GenBank/DDBJ whole genome shotgun (WGS) entry which is preliminary data.</text>
</comment>
<dbReference type="RefSeq" id="WP_121737085.1">
    <property type="nucleotide sequence ID" value="NZ_QXXG01000002.1"/>
</dbReference>
<evidence type="ECO:0000313" key="2">
    <source>
        <dbReference type="EMBL" id="RLT72356.1"/>
    </source>
</evidence>
<protein>
    <submittedName>
        <fullName evidence="2">DNA-binding protein</fullName>
    </submittedName>
</protein>
<evidence type="ECO:0000313" key="3">
    <source>
        <dbReference type="Proteomes" id="UP000278164"/>
    </source>
</evidence>
<dbReference type="InterPro" id="IPR041657">
    <property type="entry name" value="HTH_17"/>
</dbReference>
<gene>
    <name evidence="2" type="ORF">D7V78_16375</name>
</gene>
<dbReference type="EMBL" id="RAYI01000045">
    <property type="protein sequence ID" value="RLT72356.1"/>
    <property type="molecule type" value="Genomic_DNA"/>
</dbReference>
<organism evidence="2 3">
    <name type="scientific">Parabacteroides distasonis</name>
    <dbReference type="NCBI Taxonomy" id="823"/>
    <lineage>
        <taxon>Bacteria</taxon>
        <taxon>Pseudomonadati</taxon>
        <taxon>Bacteroidota</taxon>
        <taxon>Bacteroidia</taxon>
        <taxon>Bacteroidales</taxon>
        <taxon>Tannerellaceae</taxon>
        <taxon>Parabacteroides</taxon>
    </lineage>
</organism>